<name>A0ABR4N4Z2_9FUNG</name>
<feature type="domain" description="Polysaccharide lyase 14" evidence="1">
    <location>
        <begin position="76"/>
        <end position="285"/>
    </location>
</feature>
<dbReference type="EMBL" id="JADGIZ020000031">
    <property type="protein sequence ID" value="KAL2914617.1"/>
    <property type="molecule type" value="Genomic_DNA"/>
</dbReference>
<comment type="caution">
    <text evidence="2">The sequence shown here is derived from an EMBL/GenBank/DDBJ whole genome shotgun (WGS) entry which is preliminary data.</text>
</comment>
<dbReference type="InterPro" id="IPR048958">
    <property type="entry name" value="Polysacc_lyase_14"/>
</dbReference>
<dbReference type="Pfam" id="PF21294">
    <property type="entry name" value="Polysacc_lyase_14"/>
    <property type="match status" value="1"/>
</dbReference>
<dbReference type="PANTHER" id="PTHR40124">
    <property type="match status" value="1"/>
</dbReference>
<keyword evidence="3" id="KW-1185">Reference proteome</keyword>
<gene>
    <name evidence="2" type="ORF">HK105_205755</name>
</gene>
<protein>
    <recommendedName>
        <fullName evidence="1">Polysaccharide lyase 14 domain-containing protein</fullName>
    </recommendedName>
</protein>
<dbReference type="Proteomes" id="UP001527925">
    <property type="component" value="Unassembled WGS sequence"/>
</dbReference>
<evidence type="ECO:0000259" key="1">
    <source>
        <dbReference type="Pfam" id="PF21294"/>
    </source>
</evidence>
<reference evidence="2 3" key="1">
    <citation type="submission" date="2023-09" db="EMBL/GenBank/DDBJ databases">
        <title>Pangenome analysis of Batrachochytrium dendrobatidis and related Chytrids.</title>
        <authorList>
            <person name="Yacoub M.N."/>
            <person name="Stajich J.E."/>
            <person name="James T.Y."/>
        </authorList>
    </citation>
    <scope>NUCLEOTIDE SEQUENCE [LARGE SCALE GENOMIC DNA]</scope>
    <source>
        <strain evidence="2 3">JEL0888</strain>
    </source>
</reference>
<accession>A0ABR4N4Z2</accession>
<dbReference type="Gene3D" id="2.60.120.200">
    <property type="match status" value="1"/>
</dbReference>
<dbReference type="PANTHER" id="PTHR40124:SF1">
    <property type="entry name" value="DISAGGREGATASE RELATED REPEAT PROTEIN"/>
    <property type="match status" value="1"/>
</dbReference>
<evidence type="ECO:0000313" key="2">
    <source>
        <dbReference type="EMBL" id="KAL2914617.1"/>
    </source>
</evidence>
<sequence>MSAVTTNKDCISKACIGWFCDAAPPPPDAPQGSTPLPAVRSWDLPSFRNLDLGDFAVAKDAYGADNRDWVRDPAGSGQYVLQVTYPAGSFHPKGTPVGGTGFYASPIDISAAKSVTFQYDVYFPADFNFVRGGKLPGLYGGRPSCTGGDAAKDCFSTRYMFRTNGAGEIYVYVDRAAQVPAFCQVPPQTFCNDVYGTSLGRGSFHWNTGAWNTITQTITLNDVGKQNGRIQVVHNNEGTAIDFDKVVFRTSDSVRCAGIDFETFFGGSTKEWATPTDQKAYFKGFKLKINF</sequence>
<proteinExistence type="predicted"/>
<organism evidence="2 3">
    <name type="scientific">Polyrhizophydium stewartii</name>
    <dbReference type="NCBI Taxonomy" id="2732419"/>
    <lineage>
        <taxon>Eukaryota</taxon>
        <taxon>Fungi</taxon>
        <taxon>Fungi incertae sedis</taxon>
        <taxon>Chytridiomycota</taxon>
        <taxon>Chytridiomycota incertae sedis</taxon>
        <taxon>Chytridiomycetes</taxon>
        <taxon>Rhizophydiales</taxon>
        <taxon>Rhizophydiales incertae sedis</taxon>
        <taxon>Polyrhizophydium</taxon>
    </lineage>
</organism>
<evidence type="ECO:0000313" key="3">
    <source>
        <dbReference type="Proteomes" id="UP001527925"/>
    </source>
</evidence>